<accession>A0A8J7KTA3</accession>
<dbReference type="Gene3D" id="1.20.120.530">
    <property type="entry name" value="GntR ligand-binding domain-like"/>
    <property type="match status" value="1"/>
</dbReference>
<dbReference type="CDD" id="cd07377">
    <property type="entry name" value="WHTH_GntR"/>
    <property type="match status" value="1"/>
</dbReference>
<organism evidence="5 6">
    <name type="scientific">Savagea serpentis</name>
    <dbReference type="NCBI Taxonomy" id="2785297"/>
    <lineage>
        <taxon>Bacteria</taxon>
        <taxon>Bacillati</taxon>
        <taxon>Bacillota</taxon>
        <taxon>Bacilli</taxon>
        <taxon>Bacillales</taxon>
        <taxon>Caryophanaceae</taxon>
        <taxon>Savagea</taxon>
    </lineage>
</organism>
<comment type="caution">
    <text evidence="5">The sequence shown here is derived from an EMBL/GenBank/DDBJ whole genome shotgun (WGS) entry which is preliminary data.</text>
</comment>
<dbReference type="GO" id="GO:0003700">
    <property type="term" value="F:DNA-binding transcription factor activity"/>
    <property type="evidence" value="ECO:0007669"/>
    <property type="project" value="InterPro"/>
</dbReference>
<evidence type="ECO:0000313" key="6">
    <source>
        <dbReference type="Proteomes" id="UP000622653"/>
    </source>
</evidence>
<dbReference type="InterPro" id="IPR036388">
    <property type="entry name" value="WH-like_DNA-bd_sf"/>
</dbReference>
<dbReference type="GO" id="GO:0003677">
    <property type="term" value="F:DNA binding"/>
    <property type="evidence" value="ECO:0007669"/>
    <property type="project" value="UniProtKB-KW"/>
</dbReference>
<evidence type="ECO:0000259" key="4">
    <source>
        <dbReference type="PROSITE" id="PS50949"/>
    </source>
</evidence>
<dbReference type="InterPro" id="IPR000524">
    <property type="entry name" value="Tscrpt_reg_HTH_GntR"/>
</dbReference>
<dbReference type="Pfam" id="PF07729">
    <property type="entry name" value="FCD"/>
    <property type="match status" value="1"/>
</dbReference>
<proteinExistence type="predicted"/>
<dbReference type="PANTHER" id="PTHR43537">
    <property type="entry name" value="TRANSCRIPTIONAL REGULATOR, GNTR FAMILY"/>
    <property type="match status" value="1"/>
</dbReference>
<dbReference type="Pfam" id="PF00392">
    <property type="entry name" value="GntR"/>
    <property type="match status" value="1"/>
</dbReference>
<dbReference type="InterPro" id="IPR011711">
    <property type="entry name" value="GntR_C"/>
</dbReference>
<dbReference type="Proteomes" id="UP000622653">
    <property type="component" value="Unassembled WGS sequence"/>
</dbReference>
<dbReference type="SMART" id="SM00895">
    <property type="entry name" value="FCD"/>
    <property type="match status" value="1"/>
</dbReference>
<keyword evidence="6" id="KW-1185">Reference proteome</keyword>
<reference evidence="5" key="1">
    <citation type="submission" date="2020-11" db="EMBL/GenBank/DDBJ databases">
        <title>Multidrug resistant novel bacterium Savagea serpentis sp. nov., isolated from the scats of a vine snake (Ahaetulla nasuta).</title>
        <authorList>
            <person name="Venkata Ramana V."/>
            <person name="Vikas Patil S."/>
            <person name="Yogita Lugani V."/>
        </authorList>
    </citation>
    <scope>NUCLEOTIDE SEQUENCE</scope>
    <source>
        <strain evidence="5">SN6</strain>
    </source>
</reference>
<gene>
    <name evidence="5" type="ORF">IRY55_08270</name>
</gene>
<evidence type="ECO:0000256" key="1">
    <source>
        <dbReference type="ARBA" id="ARBA00023015"/>
    </source>
</evidence>
<dbReference type="InterPro" id="IPR036390">
    <property type="entry name" value="WH_DNA-bd_sf"/>
</dbReference>
<evidence type="ECO:0000313" key="5">
    <source>
        <dbReference type="EMBL" id="MBF4501354.1"/>
    </source>
</evidence>
<evidence type="ECO:0000256" key="2">
    <source>
        <dbReference type="ARBA" id="ARBA00023125"/>
    </source>
</evidence>
<protein>
    <submittedName>
        <fullName evidence="5">FadR family transcriptional regulator</fullName>
    </submittedName>
</protein>
<feature type="domain" description="HTH gntR-type" evidence="4">
    <location>
        <begin position="7"/>
        <end position="75"/>
    </location>
</feature>
<dbReference type="SMART" id="SM00345">
    <property type="entry name" value="HTH_GNTR"/>
    <property type="match status" value="1"/>
</dbReference>
<sequence length="229" mass="26241">MHTLSRKTLVEQVTEAIEREIENETWPVGSKIPSEPELVERFDVSRNTVREAIKALVHTGVLQSKQGSGTIVCARNSFSAVIQKELATQQLRHTLEVRFALEREAARLASLHHTDEQLLHMKRAMKHARTALEGHDIEAFLKADFAFHEAVIHASHNDLLIDLYGQLSERIEQSIRELVSTDQEFAIHRHIHTELFEAIQQRDVAQALIEAERYITQFQHVYETAKGEL</sequence>
<keyword evidence="1" id="KW-0805">Transcription regulation</keyword>
<dbReference type="RefSeq" id="WP_194562833.1">
    <property type="nucleotide sequence ID" value="NZ_JADKPV010000003.1"/>
</dbReference>
<dbReference type="InterPro" id="IPR008920">
    <property type="entry name" value="TF_FadR/GntR_C"/>
</dbReference>
<dbReference type="Gene3D" id="1.10.10.10">
    <property type="entry name" value="Winged helix-like DNA-binding domain superfamily/Winged helix DNA-binding domain"/>
    <property type="match status" value="1"/>
</dbReference>
<evidence type="ECO:0000256" key="3">
    <source>
        <dbReference type="ARBA" id="ARBA00023163"/>
    </source>
</evidence>
<name>A0A8J7KTA3_9BACL</name>
<dbReference type="PRINTS" id="PR00035">
    <property type="entry name" value="HTHGNTR"/>
</dbReference>
<dbReference type="EMBL" id="JADKPV010000003">
    <property type="protein sequence ID" value="MBF4501354.1"/>
    <property type="molecule type" value="Genomic_DNA"/>
</dbReference>
<keyword evidence="3" id="KW-0804">Transcription</keyword>
<dbReference type="PROSITE" id="PS50949">
    <property type="entry name" value="HTH_GNTR"/>
    <property type="match status" value="1"/>
</dbReference>
<keyword evidence="2" id="KW-0238">DNA-binding</keyword>
<dbReference type="SUPFAM" id="SSF48008">
    <property type="entry name" value="GntR ligand-binding domain-like"/>
    <property type="match status" value="1"/>
</dbReference>
<dbReference type="SUPFAM" id="SSF46785">
    <property type="entry name" value="Winged helix' DNA-binding domain"/>
    <property type="match status" value="1"/>
</dbReference>
<dbReference type="PANTHER" id="PTHR43537:SF47">
    <property type="entry name" value="REGULATORY PROTEIN GNTR HTH"/>
    <property type="match status" value="1"/>
</dbReference>
<dbReference type="AlphaFoldDB" id="A0A8J7KTA3"/>